<dbReference type="EMBL" id="KB095811">
    <property type="protein sequence ID" value="ESO12723.1"/>
    <property type="molecule type" value="Genomic_DNA"/>
</dbReference>
<dbReference type="EMBL" id="AMQM01000222">
    <property type="status" value="NOT_ANNOTATED_CDS"/>
    <property type="molecule type" value="Genomic_DNA"/>
</dbReference>
<dbReference type="EnsemblMetazoa" id="HelroT137984">
    <property type="protein sequence ID" value="HelroP137984"/>
    <property type="gene ID" value="HelroG137984"/>
</dbReference>
<protein>
    <recommendedName>
        <fullName evidence="4">Ion transport domain-containing protein</fullName>
    </recommendedName>
</protein>
<organism evidence="2 3">
    <name type="scientific">Helobdella robusta</name>
    <name type="common">Californian leech</name>
    <dbReference type="NCBI Taxonomy" id="6412"/>
    <lineage>
        <taxon>Eukaryota</taxon>
        <taxon>Metazoa</taxon>
        <taxon>Spiralia</taxon>
        <taxon>Lophotrochozoa</taxon>
        <taxon>Annelida</taxon>
        <taxon>Clitellata</taxon>
        <taxon>Hirudinea</taxon>
        <taxon>Rhynchobdellida</taxon>
        <taxon>Glossiphoniidae</taxon>
        <taxon>Helobdella</taxon>
    </lineage>
</organism>
<dbReference type="OrthoDB" id="2984333at2759"/>
<name>T1EIQ6_HELRO</name>
<accession>T1EIQ6</accession>
<dbReference type="STRING" id="6412.T1EIQ6"/>
<dbReference type="Proteomes" id="UP000015101">
    <property type="component" value="Unassembled WGS sequence"/>
</dbReference>
<dbReference type="CTD" id="20196456"/>
<dbReference type="AlphaFoldDB" id="T1EIQ6"/>
<reference evidence="3" key="1">
    <citation type="submission" date="2012-12" db="EMBL/GenBank/DDBJ databases">
        <authorList>
            <person name="Hellsten U."/>
            <person name="Grimwood J."/>
            <person name="Chapman J.A."/>
            <person name="Shapiro H."/>
            <person name="Aerts A."/>
            <person name="Otillar R.P."/>
            <person name="Terry A.Y."/>
            <person name="Boore J.L."/>
            <person name="Simakov O."/>
            <person name="Marletaz F."/>
            <person name="Cho S.-J."/>
            <person name="Edsinger-Gonzales E."/>
            <person name="Havlak P."/>
            <person name="Kuo D.-H."/>
            <person name="Larsson T."/>
            <person name="Lv J."/>
            <person name="Arendt D."/>
            <person name="Savage R."/>
            <person name="Osoegawa K."/>
            <person name="de Jong P."/>
            <person name="Lindberg D.R."/>
            <person name="Seaver E.C."/>
            <person name="Weisblat D.A."/>
            <person name="Putnam N.H."/>
            <person name="Grigoriev I.V."/>
            <person name="Rokhsar D.S."/>
        </authorList>
    </citation>
    <scope>NUCLEOTIDE SEQUENCE</scope>
</reference>
<sequence>VKYPDDCCPQSCMNLCKCFQFIETTKVGQTWWAFRRCMFELVENNYFETFIIVMILLSSLAL</sequence>
<dbReference type="HOGENOM" id="CLU_2910721_0_0_1"/>
<proteinExistence type="predicted"/>
<keyword evidence="3" id="KW-1185">Reference proteome</keyword>
<reference evidence="1 3" key="2">
    <citation type="journal article" date="2013" name="Nature">
        <title>Insights into bilaterian evolution from three spiralian genomes.</title>
        <authorList>
            <person name="Simakov O."/>
            <person name="Marletaz F."/>
            <person name="Cho S.J."/>
            <person name="Edsinger-Gonzales E."/>
            <person name="Havlak P."/>
            <person name="Hellsten U."/>
            <person name="Kuo D.H."/>
            <person name="Larsson T."/>
            <person name="Lv J."/>
            <person name="Arendt D."/>
            <person name="Savage R."/>
            <person name="Osoegawa K."/>
            <person name="de Jong P."/>
            <person name="Grimwood J."/>
            <person name="Chapman J.A."/>
            <person name="Shapiro H."/>
            <person name="Aerts A."/>
            <person name="Otillar R.P."/>
            <person name="Terry A.Y."/>
            <person name="Boore J.L."/>
            <person name="Grigoriev I.V."/>
            <person name="Lindberg D.R."/>
            <person name="Seaver E.C."/>
            <person name="Weisblat D.A."/>
            <person name="Putnam N.H."/>
            <person name="Rokhsar D.S."/>
        </authorList>
    </citation>
    <scope>NUCLEOTIDE SEQUENCE</scope>
</reference>
<dbReference type="GeneID" id="20196456"/>
<evidence type="ECO:0000313" key="3">
    <source>
        <dbReference type="Proteomes" id="UP000015101"/>
    </source>
</evidence>
<evidence type="ECO:0000313" key="2">
    <source>
        <dbReference type="EnsemblMetazoa" id="HelroP137984"/>
    </source>
</evidence>
<gene>
    <name evidence="2" type="primary">20196456</name>
    <name evidence="1" type="ORF">HELRODRAFT_137984</name>
</gene>
<evidence type="ECO:0008006" key="4">
    <source>
        <dbReference type="Google" id="ProtNLM"/>
    </source>
</evidence>
<evidence type="ECO:0000313" key="1">
    <source>
        <dbReference type="EMBL" id="ESO12723.1"/>
    </source>
</evidence>
<dbReference type="eggNOG" id="KOG2301">
    <property type="taxonomic scope" value="Eukaryota"/>
</dbReference>
<dbReference type="RefSeq" id="XP_009009443.1">
    <property type="nucleotide sequence ID" value="XM_009011195.1"/>
</dbReference>
<dbReference type="KEGG" id="hro:HELRODRAFT_137984"/>
<dbReference type="InParanoid" id="T1EIQ6"/>
<reference evidence="2" key="3">
    <citation type="submission" date="2015-06" db="UniProtKB">
        <authorList>
            <consortium name="EnsemblMetazoa"/>
        </authorList>
    </citation>
    <scope>IDENTIFICATION</scope>
</reference>